<protein>
    <recommendedName>
        <fullName evidence="3">WG repeat-containing protein</fullName>
    </recommendedName>
</protein>
<dbReference type="EMBL" id="FLUN01000001">
    <property type="protein sequence ID" value="SBW11437.1"/>
    <property type="molecule type" value="Genomic_DNA"/>
</dbReference>
<accession>A0A212KIF3</accession>
<organism evidence="2">
    <name type="scientific">uncultured Eubacteriales bacterium</name>
    <dbReference type="NCBI Taxonomy" id="172733"/>
    <lineage>
        <taxon>Bacteria</taxon>
        <taxon>Bacillati</taxon>
        <taxon>Bacillota</taxon>
        <taxon>Clostridia</taxon>
        <taxon>Eubacteriales</taxon>
        <taxon>environmental samples</taxon>
    </lineage>
</organism>
<evidence type="ECO:0000313" key="2">
    <source>
        <dbReference type="EMBL" id="SBW11437.1"/>
    </source>
</evidence>
<sequence>MKKALMLLLTTCLLLGTGSQTRPEPSISSVPDDPTVRTDWSQLTPYEPAKPLYTRRYAESTDTLIPADDYGPLIPYLGDVAGRLSGDGYSGGRYGLMTLKGEIVTDPVFSDVWRGYPYLWGADPLPYVMLCKLELPASPEGESAARWAMAAPDGSWCTEFNYGVHSEITLWGRNVNYNATEEGIFVVDGDALVYLDAHSGREVVRIAGDWESFETYEALFSAFFYEGKAYYQPGDFSKDYISVDPATGERASVPRAEIDAIRSRMEYSPQDDDAWGSVLFESGEKGTRVTTKDGRVLAEAVSNEYSYWFYGIDEVTGKKYVQLPDEQGYDLYDADENHLASVPLTGAYNPRISLIGGLVYQEDETGASLCTPDGTLLFRYLLPPNNIDD</sequence>
<evidence type="ECO:0000256" key="1">
    <source>
        <dbReference type="SAM" id="SignalP"/>
    </source>
</evidence>
<feature type="signal peptide" evidence="1">
    <location>
        <begin position="1"/>
        <end position="22"/>
    </location>
</feature>
<name>A0A212KIF3_9FIRM</name>
<evidence type="ECO:0008006" key="3">
    <source>
        <dbReference type="Google" id="ProtNLM"/>
    </source>
</evidence>
<gene>
    <name evidence="2" type="ORF">KL86CLO1_13274</name>
</gene>
<dbReference type="AlphaFoldDB" id="A0A212KIF3"/>
<keyword evidence="1" id="KW-0732">Signal</keyword>
<feature type="chain" id="PRO_5039067993" description="WG repeat-containing protein" evidence="1">
    <location>
        <begin position="23"/>
        <end position="389"/>
    </location>
</feature>
<reference evidence="2" key="1">
    <citation type="submission" date="2016-04" db="EMBL/GenBank/DDBJ databases">
        <authorList>
            <person name="Evans L.H."/>
            <person name="Alamgir A."/>
            <person name="Owens N."/>
            <person name="Weber N.D."/>
            <person name="Virtaneva K."/>
            <person name="Barbian K."/>
            <person name="Babar A."/>
            <person name="Rosenke K."/>
        </authorList>
    </citation>
    <scope>NUCLEOTIDE SEQUENCE</scope>
    <source>
        <strain evidence="2">86</strain>
    </source>
</reference>
<proteinExistence type="predicted"/>